<dbReference type="SUPFAM" id="SSF48371">
    <property type="entry name" value="ARM repeat"/>
    <property type="match status" value="1"/>
</dbReference>
<dbReference type="Proteomes" id="UP000477311">
    <property type="component" value="Unassembled WGS sequence"/>
</dbReference>
<proteinExistence type="predicted"/>
<evidence type="ECO:0000313" key="2">
    <source>
        <dbReference type="EMBL" id="NGO38988.1"/>
    </source>
</evidence>
<dbReference type="InterPro" id="IPR016024">
    <property type="entry name" value="ARM-type_fold"/>
</dbReference>
<keyword evidence="1" id="KW-0175">Coiled coil</keyword>
<dbReference type="AlphaFoldDB" id="A0A6M1RG10"/>
<comment type="caution">
    <text evidence="2">The sequence shown here is derived from an EMBL/GenBank/DDBJ whole genome shotgun (WGS) entry which is preliminary data.</text>
</comment>
<reference evidence="2 3" key="1">
    <citation type="submission" date="2020-02" db="EMBL/GenBank/DDBJ databases">
        <title>Draft genome sequence of Limisphaera ngatamarikiensis NGM72.4T, a thermophilic Verrucomicrobia grouped in subdivision 3.</title>
        <authorList>
            <person name="Carere C.R."/>
            <person name="Steen J."/>
            <person name="Hugenholtz P."/>
            <person name="Stott M.B."/>
        </authorList>
    </citation>
    <scope>NUCLEOTIDE SEQUENCE [LARGE SCALE GENOMIC DNA]</scope>
    <source>
        <strain evidence="2 3">NGM72.4</strain>
    </source>
</reference>
<name>A0A6M1RG10_9BACT</name>
<dbReference type="EMBL" id="JAAKYA010000042">
    <property type="protein sequence ID" value="NGO38988.1"/>
    <property type="molecule type" value="Genomic_DNA"/>
</dbReference>
<gene>
    <name evidence="2" type="ORF">G4L39_06205</name>
</gene>
<keyword evidence="3" id="KW-1185">Reference proteome</keyword>
<evidence type="ECO:0000256" key="1">
    <source>
        <dbReference type="SAM" id="Coils"/>
    </source>
</evidence>
<organism evidence="2 3">
    <name type="scientific">Limisphaera ngatamarikiensis</name>
    <dbReference type="NCBI Taxonomy" id="1324935"/>
    <lineage>
        <taxon>Bacteria</taxon>
        <taxon>Pseudomonadati</taxon>
        <taxon>Verrucomicrobiota</taxon>
        <taxon>Verrucomicrobiia</taxon>
        <taxon>Limisphaerales</taxon>
        <taxon>Limisphaeraceae</taxon>
        <taxon>Limisphaera</taxon>
    </lineage>
</organism>
<dbReference type="RefSeq" id="WP_165106748.1">
    <property type="nucleotide sequence ID" value="NZ_JAAKYA010000042.1"/>
</dbReference>
<protein>
    <submittedName>
        <fullName evidence="2">Uncharacterized protein</fullName>
    </submittedName>
</protein>
<evidence type="ECO:0000313" key="3">
    <source>
        <dbReference type="Proteomes" id="UP000477311"/>
    </source>
</evidence>
<sequence length="586" mass="66347">MAQETIQTERTTAPALGEMEREWPEVRMRLEQLTSRFAVLEEEVRSLRRLLERVIEHRQKSHGELVLLLTGLVSKLPIQDVGTFVSRLVEHNTHVSDILTALGKGQTDAEALRPPLLEALEETKNRLRDAAREAVRELMRLETPLEVEMLQSLIEEPERFFTPPVVRATRCFVKGQVPRERIVRQFGEAALFCFQDMTTDPKLNPRPKPEEIALAFRPEAEELLERDSTLSPEQKSGLLDLLRRIRQSRGDSADARAQREAFTRLSFILDLLHFYENQSTEPVDVVFAQRLPALIEQIVFIHPGATLNEEAVRKAESLLALVLSPEHRLMIINNVGKAGGPARTLKFILRLRAPESTDLEVVVLDFVRHLLPGGGRTPAVADWLPVLRLVPQERQKMVLRALMGSERLPKEKARALAMELADALGLPPMEVQTPPPTLPPEIERERAWEQIQNLMLHHADPREVAAAIRDRLHAHYDADELRQSWLALSSVDPMTFIRVCSVLPYTSNGKTDPIAHPALQSYVTRLMHEKYAHVYQRVLTSLRQICRLKPDSPTLHNFLAVVRWVDPAAAARLTADIGLPAHPGSS</sequence>
<accession>A0A6M1RG10</accession>
<feature type="coiled-coil region" evidence="1">
    <location>
        <begin position="30"/>
        <end position="60"/>
    </location>
</feature>